<feature type="compositionally biased region" description="Low complexity" evidence="1">
    <location>
        <begin position="726"/>
        <end position="741"/>
    </location>
</feature>
<dbReference type="SMART" id="SM00367">
    <property type="entry name" value="LRR_CC"/>
    <property type="match status" value="10"/>
</dbReference>
<comment type="caution">
    <text evidence="3">The sequence shown here is derived from an EMBL/GenBank/DDBJ whole genome shotgun (WGS) entry which is preliminary data.</text>
</comment>
<feature type="region of interest" description="Disordered" evidence="1">
    <location>
        <begin position="636"/>
        <end position="682"/>
    </location>
</feature>
<dbReference type="PANTHER" id="PTHR13318:SF190">
    <property type="entry name" value="PARTNER OF PAIRED, ISOFORM B"/>
    <property type="match status" value="1"/>
</dbReference>
<name>A0A9W6Z1F2_AMBMO</name>
<dbReference type="GO" id="GO:0019005">
    <property type="term" value="C:SCF ubiquitin ligase complex"/>
    <property type="evidence" value="ECO:0007669"/>
    <property type="project" value="TreeGrafter"/>
</dbReference>
<proteinExistence type="predicted"/>
<dbReference type="SMART" id="SM00256">
    <property type="entry name" value="FBOX"/>
    <property type="match status" value="1"/>
</dbReference>
<dbReference type="Pfam" id="PF25372">
    <property type="entry name" value="DUF7885"/>
    <property type="match status" value="2"/>
</dbReference>
<dbReference type="Proteomes" id="UP001165063">
    <property type="component" value="Unassembled WGS sequence"/>
</dbReference>
<feature type="compositionally biased region" description="Polar residues" evidence="1">
    <location>
        <begin position="27"/>
        <end position="45"/>
    </location>
</feature>
<dbReference type="OrthoDB" id="10257471at2759"/>
<accession>A0A9W6Z1F2</accession>
<dbReference type="InterPro" id="IPR006553">
    <property type="entry name" value="Leu-rich_rpt_Cys-con_subtyp"/>
</dbReference>
<gene>
    <name evidence="3" type="ORF">Amon01_000466400</name>
</gene>
<dbReference type="AlphaFoldDB" id="A0A9W6Z1F2"/>
<dbReference type="EMBL" id="BSXU01002310">
    <property type="protein sequence ID" value="GMG36356.1"/>
    <property type="molecule type" value="Genomic_DNA"/>
</dbReference>
<feature type="domain" description="F-box" evidence="2">
    <location>
        <begin position="85"/>
        <end position="142"/>
    </location>
</feature>
<feature type="region of interest" description="Disordered" evidence="1">
    <location>
        <begin position="722"/>
        <end position="754"/>
    </location>
</feature>
<dbReference type="SUPFAM" id="SSF81383">
    <property type="entry name" value="F-box domain"/>
    <property type="match status" value="1"/>
</dbReference>
<dbReference type="InterPro" id="IPR036047">
    <property type="entry name" value="F-box-like_dom_sf"/>
</dbReference>
<evidence type="ECO:0000259" key="2">
    <source>
        <dbReference type="PROSITE" id="PS50181"/>
    </source>
</evidence>
<feature type="compositionally biased region" description="Acidic residues" evidence="1">
    <location>
        <begin position="742"/>
        <end position="754"/>
    </location>
</feature>
<keyword evidence="4" id="KW-1185">Reference proteome</keyword>
<dbReference type="Gene3D" id="3.80.10.10">
    <property type="entry name" value="Ribonuclease Inhibitor"/>
    <property type="match status" value="2"/>
</dbReference>
<dbReference type="SUPFAM" id="SSF52047">
    <property type="entry name" value="RNI-like"/>
    <property type="match status" value="1"/>
</dbReference>
<protein>
    <submittedName>
        <fullName evidence="3">Unnamed protein product</fullName>
    </submittedName>
</protein>
<dbReference type="PANTHER" id="PTHR13318">
    <property type="entry name" value="PARTNER OF PAIRED, ISOFORM B-RELATED"/>
    <property type="match status" value="1"/>
</dbReference>
<organism evidence="3 4">
    <name type="scientific">Ambrosiozyma monospora</name>
    <name type="common">Yeast</name>
    <name type="synonym">Endomycopsis monosporus</name>
    <dbReference type="NCBI Taxonomy" id="43982"/>
    <lineage>
        <taxon>Eukaryota</taxon>
        <taxon>Fungi</taxon>
        <taxon>Dikarya</taxon>
        <taxon>Ascomycota</taxon>
        <taxon>Saccharomycotina</taxon>
        <taxon>Pichiomycetes</taxon>
        <taxon>Pichiales</taxon>
        <taxon>Pichiaceae</taxon>
        <taxon>Ambrosiozyma</taxon>
    </lineage>
</organism>
<feature type="compositionally biased region" description="Low complexity" evidence="1">
    <location>
        <begin position="636"/>
        <end position="657"/>
    </location>
</feature>
<dbReference type="PROSITE" id="PS50181">
    <property type="entry name" value="FBOX"/>
    <property type="match status" value="1"/>
</dbReference>
<evidence type="ECO:0000313" key="4">
    <source>
        <dbReference type="Proteomes" id="UP001165063"/>
    </source>
</evidence>
<evidence type="ECO:0000313" key="3">
    <source>
        <dbReference type="EMBL" id="GMG36356.1"/>
    </source>
</evidence>
<dbReference type="InterPro" id="IPR032675">
    <property type="entry name" value="LRR_dom_sf"/>
</dbReference>
<evidence type="ECO:0000256" key="1">
    <source>
        <dbReference type="SAM" id="MobiDB-lite"/>
    </source>
</evidence>
<reference evidence="3" key="1">
    <citation type="submission" date="2023-04" db="EMBL/GenBank/DDBJ databases">
        <title>Ambrosiozyma monospora NBRC 1965.</title>
        <authorList>
            <person name="Ichikawa N."/>
            <person name="Sato H."/>
            <person name="Tonouchi N."/>
        </authorList>
    </citation>
    <scope>NUCLEOTIDE SEQUENCE</scope>
    <source>
        <strain evidence="3">NBRC 1965</strain>
    </source>
</reference>
<dbReference type="Pfam" id="PF12937">
    <property type="entry name" value="F-box-like"/>
    <property type="match status" value="1"/>
</dbReference>
<dbReference type="InterPro" id="IPR057207">
    <property type="entry name" value="FBXL15_LRR"/>
</dbReference>
<dbReference type="InterPro" id="IPR001810">
    <property type="entry name" value="F-box_dom"/>
</dbReference>
<feature type="region of interest" description="Disordered" evidence="1">
    <location>
        <begin position="27"/>
        <end position="64"/>
    </location>
</feature>
<dbReference type="GO" id="GO:0031146">
    <property type="term" value="P:SCF-dependent proteasomal ubiquitin-dependent protein catabolic process"/>
    <property type="evidence" value="ECO:0007669"/>
    <property type="project" value="TreeGrafter"/>
</dbReference>
<sequence length="754" mass="84743">MATNSNFENGLSTRHFRSDTINSDTLTIDGGSQSLASPPENNIQRLSDDELNDPDTDNEAHARSQILRSKARSNSITSHRYYGSYTLISVLPPEILCLIFSYLQNKSDLLSVALTCKYWGELIIDLIWFRPGISNKKIFDQLESVMKTPKTTWNYRSYIKRLNLSLVPNMVTDDYLSLFIGATNLERITLVNCSKIHHQSVANILSGCSRLQSIDLTGVKDIQDDIYLALASNCKRLQGLYAPGSSNISKEAVLMLIDNCCLLKRVKLSDCNNVDDDVIMRLVKNCPNLVEIDLHGCDQVTNTSLHFLFSKLEFLKEFKISKNANLTYKCFESECVIKLAPKLRNVVLSKCVEITDASLRAIATLGKNLHYVHLGHCSNITDFGARDLIKSCYRLQYIDLACCTQLTNATVIELAQLQKLRRIGLVKCSSITDEGIVALADARYLDDTLERVHLSYCVNLTLYPIYKLLKSCPKLTHISLTGVSPFLRPDITRYCRAPPQEFNAHQKSIFCVFSGDGVNQLRQFLIQTMESPQDPAAEGTEVLEIISSIVERSNEHLINNIPLPEERVRIFIENLERFANDFHNLNIPRTHLELFARSVFAGLPASHVQRMQRFFQLLQSPQYAQQMARNRARNINNNNNTNNTNANANANTNNNNAHRGQRTQGQAQIQVGPAQPQVGHTTTQVIARRRGDPRAATNAINAAVAAATVQTRTRPAEVELFARGTQQQQQQQQRLAGLNLGEGEDDEDEVMEEL</sequence>